<sequence length="179" mass="19960">MSSPPTEPTSFLFVCLGNICRSPLAEAAFNHVLTQCPSIPKETVGIVDSAGTAGYHVGERPDSRSINLLKNRGLSTPHRARRVTPDDFLKFDYIFGMDRANVRDLLSVREEAKRKNPGKKLAWCGLWGGFPDGEKDGSDRGEVVEDPYYGGPEGFEENWKQAVRFSWGTVERVWGVKKE</sequence>
<keyword evidence="2" id="KW-0378">Hydrolase</keyword>
<comment type="similarity">
    <text evidence="1">Belongs to the low molecular weight phosphotyrosine protein phosphatase family.</text>
</comment>
<dbReference type="SMART" id="SM00226">
    <property type="entry name" value="LMWPc"/>
    <property type="match status" value="1"/>
</dbReference>
<dbReference type="InterPro" id="IPR050438">
    <property type="entry name" value="LMW_PTPase"/>
</dbReference>
<feature type="domain" description="Phosphotyrosine protein phosphatase I" evidence="5">
    <location>
        <begin position="9"/>
        <end position="172"/>
    </location>
</feature>
<evidence type="ECO:0000313" key="6">
    <source>
        <dbReference type="EMBL" id="RPA79835.1"/>
    </source>
</evidence>
<evidence type="ECO:0000313" key="7">
    <source>
        <dbReference type="Proteomes" id="UP000275078"/>
    </source>
</evidence>
<dbReference type="CDD" id="cd16343">
    <property type="entry name" value="LMWPTP"/>
    <property type="match status" value="1"/>
</dbReference>
<dbReference type="InterPro" id="IPR017867">
    <property type="entry name" value="Tyr_phospatase_low_mol_wt"/>
</dbReference>
<dbReference type="PANTHER" id="PTHR11717:SF7">
    <property type="entry name" value="LOW MOLECULAR WEIGHT PHOSPHOTYROSINE PROTEIN PHOSPHATASE"/>
    <property type="match status" value="1"/>
</dbReference>
<dbReference type="Pfam" id="PF01451">
    <property type="entry name" value="LMWPc"/>
    <property type="match status" value="1"/>
</dbReference>
<feature type="active site" evidence="4">
    <location>
        <position position="21"/>
    </location>
</feature>
<protein>
    <submittedName>
        <fullName evidence="6">Phosphotyrosine protein phosphatase</fullName>
    </submittedName>
</protein>
<feature type="active site" description="Nucleophile" evidence="4">
    <location>
        <position position="15"/>
    </location>
</feature>
<dbReference type="Proteomes" id="UP000275078">
    <property type="component" value="Unassembled WGS sequence"/>
</dbReference>
<evidence type="ECO:0000256" key="4">
    <source>
        <dbReference type="PIRSR" id="PIRSR617867-1"/>
    </source>
</evidence>
<dbReference type="EMBL" id="ML119694">
    <property type="protein sequence ID" value="RPA79835.1"/>
    <property type="molecule type" value="Genomic_DNA"/>
</dbReference>
<dbReference type="STRING" id="1160509.A0A3N4I159"/>
<dbReference type="AlphaFoldDB" id="A0A3N4I159"/>
<proteinExistence type="inferred from homology"/>
<dbReference type="PANTHER" id="PTHR11717">
    <property type="entry name" value="LOW MOLECULAR WEIGHT PROTEIN TYROSINE PHOSPHATASE"/>
    <property type="match status" value="1"/>
</dbReference>
<dbReference type="PRINTS" id="PR00719">
    <property type="entry name" value="LMWPTPASE"/>
</dbReference>
<dbReference type="Gene3D" id="3.40.50.2300">
    <property type="match status" value="1"/>
</dbReference>
<evidence type="ECO:0000259" key="5">
    <source>
        <dbReference type="SMART" id="SM00226"/>
    </source>
</evidence>
<dbReference type="InterPro" id="IPR036196">
    <property type="entry name" value="Ptyr_pPase_sf"/>
</dbReference>
<dbReference type="SUPFAM" id="SSF52788">
    <property type="entry name" value="Phosphotyrosine protein phosphatases I"/>
    <property type="match status" value="1"/>
</dbReference>
<keyword evidence="7" id="KW-1185">Reference proteome</keyword>
<name>A0A3N4I159_ASCIM</name>
<evidence type="ECO:0000256" key="2">
    <source>
        <dbReference type="ARBA" id="ARBA00022801"/>
    </source>
</evidence>
<evidence type="ECO:0000256" key="3">
    <source>
        <dbReference type="ARBA" id="ARBA00022912"/>
    </source>
</evidence>
<organism evidence="6 7">
    <name type="scientific">Ascobolus immersus RN42</name>
    <dbReference type="NCBI Taxonomy" id="1160509"/>
    <lineage>
        <taxon>Eukaryota</taxon>
        <taxon>Fungi</taxon>
        <taxon>Dikarya</taxon>
        <taxon>Ascomycota</taxon>
        <taxon>Pezizomycotina</taxon>
        <taxon>Pezizomycetes</taxon>
        <taxon>Pezizales</taxon>
        <taxon>Ascobolaceae</taxon>
        <taxon>Ascobolus</taxon>
    </lineage>
</organism>
<reference evidence="6 7" key="1">
    <citation type="journal article" date="2018" name="Nat. Ecol. Evol.">
        <title>Pezizomycetes genomes reveal the molecular basis of ectomycorrhizal truffle lifestyle.</title>
        <authorList>
            <person name="Murat C."/>
            <person name="Payen T."/>
            <person name="Noel B."/>
            <person name="Kuo A."/>
            <person name="Morin E."/>
            <person name="Chen J."/>
            <person name="Kohler A."/>
            <person name="Krizsan K."/>
            <person name="Balestrini R."/>
            <person name="Da Silva C."/>
            <person name="Montanini B."/>
            <person name="Hainaut M."/>
            <person name="Levati E."/>
            <person name="Barry K.W."/>
            <person name="Belfiori B."/>
            <person name="Cichocki N."/>
            <person name="Clum A."/>
            <person name="Dockter R.B."/>
            <person name="Fauchery L."/>
            <person name="Guy J."/>
            <person name="Iotti M."/>
            <person name="Le Tacon F."/>
            <person name="Lindquist E.A."/>
            <person name="Lipzen A."/>
            <person name="Malagnac F."/>
            <person name="Mello A."/>
            <person name="Molinier V."/>
            <person name="Miyauchi S."/>
            <person name="Poulain J."/>
            <person name="Riccioni C."/>
            <person name="Rubini A."/>
            <person name="Sitrit Y."/>
            <person name="Splivallo R."/>
            <person name="Traeger S."/>
            <person name="Wang M."/>
            <person name="Zifcakova L."/>
            <person name="Wipf D."/>
            <person name="Zambonelli A."/>
            <person name="Paolocci F."/>
            <person name="Nowrousian M."/>
            <person name="Ottonello S."/>
            <person name="Baldrian P."/>
            <person name="Spatafora J.W."/>
            <person name="Henrissat B."/>
            <person name="Nagy L.G."/>
            <person name="Aury J.M."/>
            <person name="Wincker P."/>
            <person name="Grigoriev I.V."/>
            <person name="Bonfante P."/>
            <person name="Martin F.M."/>
        </authorList>
    </citation>
    <scope>NUCLEOTIDE SEQUENCE [LARGE SCALE GENOMIC DNA]</scope>
    <source>
        <strain evidence="6 7">RN42</strain>
    </source>
</reference>
<evidence type="ECO:0000256" key="1">
    <source>
        <dbReference type="ARBA" id="ARBA00011063"/>
    </source>
</evidence>
<gene>
    <name evidence="6" type="ORF">BJ508DRAFT_210779</name>
</gene>
<dbReference type="InterPro" id="IPR023485">
    <property type="entry name" value="Ptyr_pPase"/>
</dbReference>
<feature type="active site" description="Proton donor" evidence="4">
    <location>
        <position position="146"/>
    </location>
</feature>
<accession>A0A3N4I159</accession>
<dbReference type="GO" id="GO:0004725">
    <property type="term" value="F:protein tyrosine phosphatase activity"/>
    <property type="evidence" value="ECO:0007669"/>
    <property type="project" value="InterPro"/>
</dbReference>
<dbReference type="OrthoDB" id="3388at2759"/>
<keyword evidence="3" id="KW-0904">Protein phosphatase</keyword>